<evidence type="ECO:0000313" key="13">
    <source>
        <dbReference type="EMBL" id="CAK1592034.1"/>
    </source>
</evidence>
<feature type="compositionally biased region" description="Polar residues" evidence="9">
    <location>
        <begin position="912"/>
        <end position="922"/>
    </location>
</feature>
<dbReference type="Pfam" id="PF12874">
    <property type="entry name" value="zf-met"/>
    <property type="match status" value="1"/>
</dbReference>
<evidence type="ECO:0000256" key="1">
    <source>
        <dbReference type="ARBA" id="ARBA00022723"/>
    </source>
</evidence>
<feature type="binding site" evidence="8">
    <location>
        <position position="171"/>
    </location>
    <ligand>
        <name>Zn(2+)</name>
        <dbReference type="ChEBI" id="CHEBI:29105"/>
    </ligand>
</feature>
<feature type="domain" description="C2H2-type" evidence="10">
    <location>
        <begin position="640"/>
        <end position="668"/>
    </location>
</feature>
<feature type="domain" description="C2H2-type" evidence="10">
    <location>
        <begin position="813"/>
        <end position="840"/>
    </location>
</feature>
<accession>A0AAV1LAK1</accession>
<keyword evidence="5 7" id="KW-0238">DNA-binding</keyword>
<dbReference type="Gene3D" id="6.20.210.20">
    <property type="entry name" value="THAP domain"/>
    <property type="match status" value="1"/>
</dbReference>
<dbReference type="Pfam" id="PF05485">
    <property type="entry name" value="THAP"/>
    <property type="match status" value="1"/>
</dbReference>
<reference evidence="13 14" key="1">
    <citation type="submission" date="2023-11" db="EMBL/GenBank/DDBJ databases">
        <authorList>
            <person name="Hedman E."/>
            <person name="Englund M."/>
            <person name="Stromberg M."/>
            <person name="Nyberg Akerstrom W."/>
            <person name="Nylinder S."/>
            <person name="Jareborg N."/>
            <person name="Kallberg Y."/>
            <person name="Kronander E."/>
        </authorList>
    </citation>
    <scope>NUCLEOTIDE SEQUENCE [LARGE SCALE GENOMIC DNA]</scope>
</reference>
<keyword evidence="2" id="KW-0677">Repeat</keyword>
<dbReference type="GO" id="GO:0043565">
    <property type="term" value="F:sequence-specific DNA binding"/>
    <property type="evidence" value="ECO:0007669"/>
    <property type="project" value="TreeGrafter"/>
</dbReference>
<feature type="domain" description="ZAD" evidence="12">
    <location>
        <begin position="169"/>
        <end position="239"/>
    </location>
</feature>
<feature type="domain" description="C2H2-type" evidence="10">
    <location>
        <begin position="613"/>
        <end position="641"/>
    </location>
</feature>
<evidence type="ECO:0000256" key="2">
    <source>
        <dbReference type="ARBA" id="ARBA00022737"/>
    </source>
</evidence>
<protein>
    <submittedName>
        <fullName evidence="13">Uncharacterized protein</fullName>
    </submittedName>
</protein>
<evidence type="ECO:0000256" key="8">
    <source>
        <dbReference type="PROSITE-ProRule" id="PRU01263"/>
    </source>
</evidence>
<feature type="region of interest" description="Disordered" evidence="9">
    <location>
        <begin position="697"/>
        <end position="726"/>
    </location>
</feature>
<dbReference type="InterPro" id="IPR013087">
    <property type="entry name" value="Znf_C2H2_type"/>
</dbReference>
<dbReference type="SUPFAM" id="SSF57716">
    <property type="entry name" value="Glucocorticoid receptor-like (DNA-binding domain)"/>
    <property type="match status" value="2"/>
</dbReference>
<evidence type="ECO:0000256" key="7">
    <source>
        <dbReference type="PROSITE-ProRule" id="PRU00309"/>
    </source>
</evidence>
<dbReference type="PROSITE" id="PS51915">
    <property type="entry name" value="ZAD"/>
    <property type="match status" value="1"/>
</dbReference>
<feature type="binding site" evidence="8">
    <location>
        <position position="212"/>
    </location>
    <ligand>
        <name>Zn(2+)</name>
        <dbReference type="ChEBI" id="CHEBI:29105"/>
    </ligand>
</feature>
<dbReference type="GO" id="GO:0000981">
    <property type="term" value="F:DNA-binding transcription factor activity, RNA polymerase II-specific"/>
    <property type="evidence" value="ECO:0007669"/>
    <property type="project" value="TreeGrafter"/>
</dbReference>
<dbReference type="GO" id="GO:0005634">
    <property type="term" value="C:nucleus"/>
    <property type="evidence" value="ECO:0007669"/>
    <property type="project" value="InterPro"/>
</dbReference>
<dbReference type="PROSITE" id="PS50950">
    <property type="entry name" value="ZF_THAP"/>
    <property type="match status" value="1"/>
</dbReference>
<gene>
    <name evidence="13" type="ORF">PARMNEM_LOCUS12096</name>
</gene>
<dbReference type="InterPro" id="IPR006612">
    <property type="entry name" value="THAP_Znf"/>
</dbReference>
<feature type="region of interest" description="Disordered" evidence="9">
    <location>
        <begin position="898"/>
        <end position="939"/>
    </location>
</feature>
<dbReference type="PROSITE" id="PS00028">
    <property type="entry name" value="ZINC_FINGER_C2H2_1"/>
    <property type="match status" value="9"/>
</dbReference>
<feature type="domain" description="C2H2-type" evidence="10">
    <location>
        <begin position="842"/>
        <end position="869"/>
    </location>
</feature>
<keyword evidence="14" id="KW-1185">Reference proteome</keyword>
<comment type="caution">
    <text evidence="13">The sequence shown here is derived from an EMBL/GenBank/DDBJ whole genome shotgun (WGS) entry which is preliminary data.</text>
</comment>
<dbReference type="Proteomes" id="UP001314205">
    <property type="component" value="Unassembled WGS sequence"/>
</dbReference>
<dbReference type="PANTHER" id="PTHR24408:SF58">
    <property type="entry name" value="TRANSCRIPTION FACTOR (TFIIIA), PUTATIVE (AFU_ORTHOLOGUE AFUA_1G05150)-RELATED"/>
    <property type="match status" value="1"/>
</dbReference>
<feature type="domain" description="THAP-type" evidence="11">
    <location>
        <begin position="1"/>
        <end position="87"/>
    </location>
</feature>
<sequence length="939" mass="109461">MPSCVVKWCKNNSSLCNKTSGITFHSFPQNCILKERWTKAVRLQRQQRNWNPNKYSKICSLHFKEEDFYTSTKGCQLLKESAVPNCMMVFLSLKKLNLSDNQQIFTTSADKNNLNSKPISFSSCLGDYHVNEKDTMGSPLNQKNLRLGTSDMERSTESRTPQNEVVDFQVCRICLATDRKMYSLCRSSLRTAYEDVTGLTVNLTDGLPKMLCWECRHRLVLCRKFVDRANHAEMVLRKLVGDKCYLYSFNTLKSFDTQKENLKSNLTQVIHTPNDFDINVFEISLLEDVNDQTNMNIEPVKDIDSNIDKPIKTEVKKEVIHEPNKQPNVGQFQTYSHKYLNDYEVEINENVLDSNENAYIDPIKTDAKEKTVCKANKHEHFKEYLTDYEKNMKESDLNTNEDYSINPIKHIEIPIQTEVKEDIVNESYEWTNLGYSESDSLEFVTDDETAVKETVLDLNDDDADTICNKMKTVNEMQKKTVKEIKRDGRNKPSSELLNPEVFSITDLSYSDQVSEIEKRKDSKNFQNSPFKCMECYKGFIDEETFSAHMLRHSDKYGTYVCDICKIHYSKRSALRYHVTTSHAQKFNCKNCPFVTTRRDTAKMHEAYHNGTKYQCPQCPENFVKFTTYLSHVRIKHPSDFVCELCGNSFIGKRGLAQHKNLKHRFDQLVVPEDGPSCEKCDIRFASKEALQTHLKLSSRHKDGLKPGVRKGRTPIDFDASGDNTMPLNEKRKMKMRRRRNRKQEGPIPCEQCEMQLADYSTYFRHFKRAHPGMHRTNYASKRSHFMCEICGKMFQSQAMLQDHSWSHAESKQFECPQCHKLFQRRYLMIHHWRSHLIPRAKHQCTVCNKTFSNASNLHRHKVIHTGLRNQKCEICGKCFKDIPTKKIHITYVHLKKPWPKRNRSKTAKARQATLTQTPQPTNESERNTEQPMWSECNES</sequence>
<evidence type="ECO:0000256" key="5">
    <source>
        <dbReference type="ARBA" id="ARBA00023125"/>
    </source>
</evidence>
<dbReference type="Pfam" id="PF00096">
    <property type="entry name" value="zf-C2H2"/>
    <property type="match status" value="1"/>
</dbReference>
<keyword evidence="3 6" id="KW-0863">Zinc-finger</keyword>
<dbReference type="EMBL" id="CAVLGL010000087">
    <property type="protein sequence ID" value="CAK1592034.1"/>
    <property type="molecule type" value="Genomic_DNA"/>
</dbReference>
<dbReference type="GO" id="GO:0008270">
    <property type="term" value="F:zinc ion binding"/>
    <property type="evidence" value="ECO:0007669"/>
    <property type="project" value="UniProtKB-UniRule"/>
</dbReference>
<dbReference type="FunFam" id="3.30.160.60:FF:000446">
    <property type="entry name" value="Zinc finger protein"/>
    <property type="match status" value="1"/>
</dbReference>
<organism evidence="13 14">
    <name type="scientific">Parnassius mnemosyne</name>
    <name type="common">clouded apollo</name>
    <dbReference type="NCBI Taxonomy" id="213953"/>
    <lineage>
        <taxon>Eukaryota</taxon>
        <taxon>Metazoa</taxon>
        <taxon>Ecdysozoa</taxon>
        <taxon>Arthropoda</taxon>
        <taxon>Hexapoda</taxon>
        <taxon>Insecta</taxon>
        <taxon>Pterygota</taxon>
        <taxon>Neoptera</taxon>
        <taxon>Endopterygota</taxon>
        <taxon>Lepidoptera</taxon>
        <taxon>Glossata</taxon>
        <taxon>Ditrysia</taxon>
        <taxon>Papilionoidea</taxon>
        <taxon>Papilionidae</taxon>
        <taxon>Parnassiinae</taxon>
        <taxon>Parnassini</taxon>
        <taxon>Parnassius</taxon>
        <taxon>Driopa</taxon>
    </lineage>
</organism>
<dbReference type="InterPro" id="IPR036236">
    <property type="entry name" value="Znf_C2H2_sf"/>
</dbReference>
<proteinExistence type="predicted"/>
<evidence type="ECO:0000313" key="14">
    <source>
        <dbReference type="Proteomes" id="UP001314205"/>
    </source>
</evidence>
<dbReference type="SMART" id="SM00980">
    <property type="entry name" value="THAP"/>
    <property type="match status" value="1"/>
</dbReference>
<dbReference type="InterPro" id="IPR038441">
    <property type="entry name" value="THAP_Znf_sf"/>
</dbReference>
<evidence type="ECO:0000259" key="12">
    <source>
        <dbReference type="PROSITE" id="PS51915"/>
    </source>
</evidence>
<dbReference type="Gene3D" id="3.30.160.60">
    <property type="entry name" value="Classic Zinc Finger"/>
    <property type="match status" value="5"/>
</dbReference>
<evidence type="ECO:0000256" key="4">
    <source>
        <dbReference type="ARBA" id="ARBA00022833"/>
    </source>
</evidence>
<feature type="compositionally biased region" description="Basic residues" evidence="9">
    <location>
        <begin position="898"/>
        <end position="908"/>
    </location>
</feature>
<dbReference type="AlphaFoldDB" id="A0AAV1LAK1"/>
<dbReference type="Pfam" id="PF07776">
    <property type="entry name" value="zf-AD"/>
    <property type="match status" value="1"/>
</dbReference>
<dbReference type="InterPro" id="IPR012934">
    <property type="entry name" value="Znf_AD"/>
</dbReference>
<keyword evidence="4 8" id="KW-0862">Zinc</keyword>
<evidence type="ECO:0000259" key="10">
    <source>
        <dbReference type="PROSITE" id="PS50157"/>
    </source>
</evidence>
<dbReference type="SUPFAM" id="SSF57667">
    <property type="entry name" value="beta-beta-alpha zinc fingers"/>
    <property type="match status" value="4"/>
</dbReference>
<feature type="binding site" evidence="8">
    <location>
        <position position="215"/>
    </location>
    <ligand>
        <name>Zn(2+)</name>
        <dbReference type="ChEBI" id="CHEBI:29105"/>
    </ligand>
</feature>
<evidence type="ECO:0000256" key="9">
    <source>
        <dbReference type="SAM" id="MobiDB-lite"/>
    </source>
</evidence>
<dbReference type="SMART" id="SM00355">
    <property type="entry name" value="ZnF_C2H2"/>
    <property type="match status" value="11"/>
</dbReference>
<name>A0AAV1LAK1_9NEOP</name>
<feature type="domain" description="C2H2-type" evidence="10">
    <location>
        <begin position="785"/>
        <end position="812"/>
    </location>
</feature>
<evidence type="ECO:0000256" key="3">
    <source>
        <dbReference type="ARBA" id="ARBA00022771"/>
    </source>
</evidence>
<evidence type="ECO:0000259" key="11">
    <source>
        <dbReference type="PROSITE" id="PS50950"/>
    </source>
</evidence>
<dbReference type="PANTHER" id="PTHR24408">
    <property type="entry name" value="ZINC FINGER PROTEIN"/>
    <property type="match status" value="1"/>
</dbReference>
<feature type="domain" description="C2H2-type" evidence="10">
    <location>
        <begin position="530"/>
        <end position="557"/>
    </location>
</feature>
<keyword evidence="1 8" id="KW-0479">Metal-binding</keyword>
<evidence type="ECO:0000256" key="6">
    <source>
        <dbReference type="PROSITE-ProRule" id="PRU00042"/>
    </source>
</evidence>
<feature type="binding site" evidence="8">
    <location>
        <position position="174"/>
    </location>
    <ligand>
        <name>Zn(2+)</name>
        <dbReference type="ChEBI" id="CHEBI:29105"/>
    </ligand>
</feature>
<dbReference type="SMART" id="SM00868">
    <property type="entry name" value="zf-AD"/>
    <property type="match status" value="1"/>
</dbReference>
<dbReference type="PROSITE" id="PS50157">
    <property type="entry name" value="ZINC_FINGER_C2H2_2"/>
    <property type="match status" value="6"/>
</dbReference>